<keyword evidence="6 9" id="KW-0560">Oxidoreductase</keyword>
<dbReference type="PANTHER" id="PTHR10491">
    <property type="entry name" value="DTDP-4-DEHYDRORHAMNOSE REDUCTASE"/>
    <property type="match status" value="1"/>
</dbReference>
<dbReference type="CDD" id="cd05254">
    <property type="entry name" value="dTDP_HR_like_SDR_e"/>
    <property type="match status" value="1"/>
</dbReference>
<evidence type="ECO:0000256" key="5">
    <source>
        <dbReference type="ARBA" id="ARBA00048200"/>
    </source>
</evidence>
<dbReference type="Gene3D" id="3.40.50.720">
    <property type="entry name" value="NAD(P)-binding Rossmann-like Domain"/>
    <property type="match status" value="1"/>
</dbReference>
<comment type="catalytic activity">
    <reaction evidence="5">
        <text>dTDP-beta-L-rhamnose + NADP(+) = dTDP-4-dehydro-beta-L-rhamnose + NADPH + H(+)</text>
        <dbReference type="Rhea" id="RHEA:21796"/>
        <dbReference type="ChEBI" id="CHEBI:15378"/>
        <dbReference type="ChEBI" id="CHEBI:57510"/>
        <dbReference type="ChEBI" id="CHEBI:57783"/>
        <dbReference type="ChEBI" id="CHEBI:58349"/>
        <dbReference type="ChEBI" id="CHEBI:62830"/>
        <dbReference type="EC" id="1.1.1.133"/>
    </reaction>
</comment>
<evidence type="ECO:0000256" key="2">
    <source>
        <dbReference type="ARBA" id="ARBA00010944"/>
    </source>
</evidence>
<accession>A0A518H6V3</accession>
<proteinExistence type="inferred from homology"/>
<dbReference type="Pfam" id="PF04321">
    <property type="entry name" value="RmlD_sub_bind"/>
    <property type="match status" value="1"/>
</dbReference>
<comment type="pathway">
    <text evidence="1 6">Carbohydrate biosynthesis; dTDP-L-rhamnose biosynthesis.</text>
</comment>
<dbReference type="RefSeq" id="WP_145273030.1">
    <property type="nucleotide sequence ID" value="NZ_CP036426.1"/>
</dbReference>
<evidence type="ECO:0000256" key="7">
    <source>
        <dbReference type="SAM" id="MobiDB-lite"/>
    </source>
</evidence>
<evidence type="ECO:0000256" key="6">
    <source>
        <dbReference type="RuleBase" id="RU364082"/>
    </source>
</evidence>
<evidence type="ECO:0000256" key="1">
    <source>
        <dbReference type="ARBA" id="ARBA00004781"/>
    </source>
</evidence>
<sequence>MRIVVTGASGQLGSYVLDRLDGSGHEVIGWSRSTGGSRGRTPIEPVDLIDPDALAAALDRTNPDAILHLAAISRVDRVLADPALASTVNADASGTIADWASSNARRLVFTSTDLVFDGSRAWWREDDSPRPILGYGRSKQEGERRVLRHPSHLVARLSLLYGPSRCGRPTFLDAIIDALRRRESRSLFLDEFRTPLDYATAAEALARLVESPEIIGILHVGGVERVSRFEMLRRLAAHAGLPVNLLRGNRQDDAPGPEPRPSDVSLDTSRLEEWLPALDRPTLEGGLERCLR</sequence>
<evidence type="ECO:0000313" key="10">
    <source>
        <dbReference type="Proteomes" id="UP000317835"/>
    </source>
</evidence>
<evidence type="ECO:0000259" key="8">
    <source>
        <dbReference type="Pfam" id="PF04321"/>
    </source>
</evidence>
<dbReference type="InterPro" id="IPR005913">
    <property type="entry name" value="dTDP_dehydrorham_reduct"/>
</dbReference>
<gene>
    <name evidence="9" type="primary">rfbD_1</name>
    <name evidence="9" type="ORF">ElP_44910</name>
</gene>
<dbReference type="UniPathway" id="UPA00124"/>
<organism evidence="9 10">
    <name type="scientific">Tautonia plasticadhaerens</name>
    <dbReference type="NCBI Taxonomy" id="2527974"/>
    <lineage>
        <taxon>Bacteria</taxon>
        <taxon>Pseudomonadati</taxon>
        <taxon>Planctomycetota</taxon>
        <taxon>Planctomycetia</taxon>
        <taxon>Isosphaerales</taxon>
        <taxon>Isosphaeraceae</taxon>
        <taxon>Tautonia</taxon>
    </lineage>
</organism>
<evidence type="ECO:0000313" key="9">
    <source>
        <dbReference type="EMBL" id="QDV36563.1"/>
    </source>
</evidence>
<reference evidence="9 10" key="1">
    <citation type="submission" date="2019-02" db="EMBL/GenBank/DDBJ databases">
        <title>Deep-cultivation of Planctomycetes and their phenomic and genomic characterization uncovers novel biology.</title>
        <authorList>
            <person name="Wiegand S."/>
            <person name="Jogler M."/>
            <person name="Boedeker C."/>
            <person name="Pinto D."/>
            <person name="Vollmers J."/>
            <person name="Rivas-Marin E."/>
            <person name="Kohn T."/>
            <person name="Peeters S.H."/>
            <person name="Heuer A."/>
            <person name="Rast P."/>
            <person name="Oberbeckmann S."/>
            <person name="Bunk B."/>
            <person name="Jeske O."/>
            <person name="Meyerdierks A."/>
            <person name="Storesund J.E."/>
            <person name="Kallscheuer N."/>
            <person name="Luecker S."/>
            <person name="Lage O.M."/>
            <person name="Pohl T."/>
            <person name="Merkel B.J."/>
            <person name="Hornburger P."/>
            <person name="Mueller R.-W."/>
            <person name="Bruemmer F."/>
            <person name="Labrenz M."/>
            <person name="Spormann A.M."/>
            <person name="Op den Camp H."/>
            <person name="Overmann J."/>
            <person name="Amann R."/>
            <person name="Jetten M.S.M."/>
            <person name="Mascher T."/>
            <person name="Medema M.H."/>
            <person name="Devos D.P."/>
            <person name="Kaster A.-K."/>
            <person name="Ovreas L."/>
            <person name="Rohde M."/>
            <person name="Galperin M.Y."/>
            <person name="Jogler C."/>
        </authorList>
    </citation>
    <scope>NUCLEOTIDE SEQUENCE [LARGE SCALE GENOMIC DNA]</scope>
    <source>
        <strain evidence="9 10">ElP</strain>
    </source>
</reference>
<dbReference type="PANTHER" id="PTHR10491:SF4">
    <property type="entry name" value="METHIONINE ADENOSYLTRANSFERASE 2 SUBUNIT BETA"/>
    <property type="match status" value="1"/>
</dbReference>
<name>A0A518H6V3_9BACT</name>
<protein>
    <recommendedName>
        <fullName evidence="4 6">dTDP-4-dehydrorhamnose reductase</fullName>
        <ecNumber evidence="3 6">1.1.1.133</ecNumber>
    </recommendedName>
</protein>
<comment type="similarity">
    <text evidence="2 6">Belongs to the dTDP-4-dehydrorhamnose reductase family.</text>
</comment>
<dbReference type="KEGG" id="tpla:ElP_44910"/>
<evidence type="ECO:0000256" key="4">
    <source>
        <dbReference type="ARBA" id="ARBA00017099"/>
    </source>
</evidence>
<comment type="function">
    <text evidence="6">Catalyzes the reduction of dTDP-6-deoxy-L-lyxo-4-hexulose to yield dTDP-L-rhamnose.</text>
</comment>
<evidence type="ECO:0000256" key="3">
    <source>
        <dbReference type="ARBA" id="ARBA00012929"/>
    </source>
</evidence>
<feature type="region of interest" description="Disordered" evidence="7">
    <location>
        <begin position="246"/>
        <end position="266"/>
    </location>
</feature>
<dbReference type="GO" id="GO:0008831">
    <property type="term" value="F:dTDP-4-dehydrorhamnose reductase activity"/>
    <property type="evidence" value="ECO:0007669"/>
    <property type="project" value="UniProtKB-EC"/>
</dbReference>
<dbReference type="EMBL" id="CP036426">
    <property type="protein sequence ID" value="QDV36563.1"/>
    <property type="molecule type" value="Genomic_DNA"/>
</dbReference>
<dbReference type="EC" id="1.1.1.133" evidence="3 6"/>
<dbReference type="GO" id="GO:0019305">
    <property type="term" value="P:dTDP-rhamnose biosynthetic process"/>
    <property type="evidence" value="ECO:0007669"/>
    <property type="project" value="UniProtKB-UniPathway"/>
</dbReference>
<dbReference type="AlphaFoldDB" id="A0A518H6V3"/>
<dbReference type="InterPro" id="IPR029903">
    <property type="entry name" value="RmlD-like-bd"/>
</dbReference>
<dbReference type="OrthoDB" id="9803892at2"/>
<dbReference type="InterPro" id="IPR036291">
    <property type="entry name" value="NAD(P)-bd_dom_sf"/>
</dbReference>
<keyword evidence="10" id="KW-1185">Reference proteome</keyword>
<keyword evidence="6" id="KW-0521">NADP</keyword>
<feature type="domain" description="RmlD-like substrate binding" evidence="8">
    <location>
        <begin position="1"/>
        <end position="274"/>
    </location>
</feature>
<dbReference type="SUPFAM" id="SSF51735">
    <property type="entry name" value="NAD(P)-binding Rossmann-fold domains"/>
    <property type="match status" value="1"/>
</dbReference>
<dbReference type="Proteomes" id="UP000317835">
    <property type="component" value="Chromosome"/>
</dbReference>